<dbReference type="GO" id="GO:0005506">
    <property type="term" value="F:iron ion binding"/>
    <property type="evidence" value="ECO:0007669"/>
    <property type="project" value="InterPro"/>
</dbReference>
<evidence type="ECO:0000256" key="8">
    <source>
        <dbReference type="ARBA" id="ARBA00023002"/>
    </source>
</evidence>
<dbReference type="InterPro" id="IPR017972">
    <property type="entry name" value="Cyt_P450_CS"/>
</dbReference>
<dbReference type="GO" id="GO:0020037">
    <property type="term" value="F:heme binding"/>
    <property type="evidence" value="ECO:0007669"/>
    <property type="project" value="InterPro"/>
</dbReference>
<dbReference type="PANTHER" id="PTHR24298:SF800">
    <property type="entry name" value="CYTOCHROME P450 89A2-RELATED"/>
    <property type="match status" value="1"/>
</dbReference>
<comment type="cofactor">
    <cofactor evidence="1 12">
        <name>heme</name>
        <dbReference type="ChEBI" id="CHEBI:30413"/>
    </cofactor>
</comment>
<accession>A0A1Q3D4V2</accession>
<evidence type="ECO:0000256" key="7">
    <source>
        <dbReference type="ARBA" id="ARBA00022989"/>
    </source>
</evidence>
<evidence type="ECO:0000256" key="12">
    <source>
        <dbReference type="PIRSR" id="PIRSR602401-1"/>
    </source>
</evidence>
<keyword evidence="5" id="KW-0812">Transmembrane</keyword>
<dbReference type="InterPro" id="IPR002401">
    <property type="entry name" value="Cyt_P450_E_grp-I"/>
</dbReference>
<dbReference type="OrthoDB" id="1055148at2759"/>
<dbReference type="Proteomes" id="UP000187406">
    <property type="component" value="Unassembled WGS sequence"/>
</dbReference>
<proteinExistence type="inferred from homology"/>
<dbReference type="CDD" id="cd11075">
    <property type="entry name" value="CYP77_89"/>
    <property type="match status" value="1"/>
</dbReference>
<evidence type="ECO:0000256" key="1">
    <source>
        <dbReference type="ARBA" id="ARBA00001971"/>
    </source>
</evidence>
<dbReference type="PANTHER" id="PTHR24298">
    <property type="entry name" value="FLAVONOID 3'-MONOOXYGENASE-RELATED"/>
    <property type="match status" value="1"/>
</dbReference>
<dbReference type="FunCoup" id="A0A1Q3D4V2">
    <property type="interactions" value="115"/>
</dbReference>
<evidence type="ECO:0000313" key="14">
    <source>
        <dbReference type="EMBL" id="GAV87298.1"/>
    </source>
</evidence>
<keyword evidence="4 12" id="KW-0349">Heme</keyword>
<dbReference type="InterPro" id="IPR036396">
    <property type="entry name" value="Cyt_P450_sf"/>
</dbReference>
<feature type="binding site" description="axial binding residue" evidence="12">
    <location>
        <position position="481"/>
    </location>
    <ligand>
        <name>heme</name>
        <dbReference type="ChEBI" id="CHEBI:30413"/>
    </ligand>
    <ligandPart>
        <name>Fe</name>
        <dbReference type="ChEBI" id="CHEBI:18248"/>
    </ligandPart>
</feature>
<dbReference type="PROSITE" id="PS00086">
    <property type="entry name" value="CYTOCHROME_P450"/>
    <property type="match status" value="1"/>
</dbReference>
<dbReference type="STRING" id="3775.A0A1Q3D4V2"/>
<dbReference type="Pfam" id="PF00067">
    <property type="entry name" value="p450"/>
    <property type="match status" value="1"/>
</dbReference>
<keyword evidence="15" id="KW-1185">Reference proteome</keyword>
<dbReference type="InterPro" id="IPR001128">
    <property type="entry name" value="Cyt_P450"/>
</dbReference>
<evidence type="ECO:0000256" key="9">
    <source>
        <dbReference type="ARBA" id="ARBA00023004"/>
    </source>
</evidence>
<dbReference type="GO" id="GO:0016020">
    <property type="term" value="C:membrane"/>
    <property type="evidence" value="ECO:0007669"/>
    <property type="project" value="UniProtKB-SubCell"/>
</dbReference>
<comment type="caution">
    <text evidence="14">The sequence shown here is derived from an EMBL/GenBank/DDBJ whole genome shotgun (WGS) entry which is preliminary data.</text>
</comment>
<feature type="non-terminal residue" evidence="14">
    <location>
        <position position="1"/>
    </location>
</feature>
<evidence type="ECO:0000256" key="6">
    <source>
        <dbReference type="ARBA" id="ARBA00022723"/>
    </source>
</evidence>
<dbReference type="Gene3D" id="1.10.630.10">
    <property type="entry name" value="Cytochrome P450"/>
    <property type="match status" value="1"/>
</dbReference>
<keyword evidence="9 12" id="KW-0408">Iron</keyword>
<dbReference type="GO" id="GO:0016709">
    <property type="term" value="F:oxidoreductase activity, acting on paired donors, with incorporation or reduction of molecular oxygen, NAD(P)H as one donor, and incorporation of one atom of oxygen"/>
    <property type="evidence" value="ECO:0007669"/>
    <property type="project" value="TreeGrafter"/>
</dbReference>
<evidence type="ECO:0000313" key="15">
    <source>
        <dbReference type="Proteomes" id="UP000187406"/>
    </source>
</evidence>
<dbReference type="InParanoid" id="A0A1Q3D4V2"/>
<dbReference type="AlphaFoldDB" id="A0A1Q3D4V2"/>
<dbReference type="PRINTS" id="PR00463">
    <property type="entry name" value="EP450I"/>
</dbReference>
<evidence type="ECO:0000256" key="3">
    <source>
        <dbReference type="ARBA" id="ARBA00010617"/>
    </source>
</evidence>
<evidence type="ECO:0000256" key="11">
    <source>
        <dbReference type="ARBA" id="ARBA00023136"/>
    </source>
</evidence>
<dbReference type="InterPro" id="IPR051103">
    <property type="entry name" value="Plant_metabolite_P450s"/>
</dbReference>
<name>A0A1Q3D4V2_CEPFO</name>
<evidence type="ECO:0000256" key="5">
    <source>
        <dbReference type="ARBA" id="ARBA00022692"/>
    </source>
</evidence>
<sequence>LTLDVYIRLRFIIISSSSDFDLTDMETWLIILVSISISAFLKAIINILFPTHKPTHNLPPGPSTIPIIGNLLWLRKSSSEIEPFIRSLTLKLGPMVTLRIGSRPSIFIADSSLAHQALVQNGAVFADRPPPLATSKIMSSNQHSINSAAYGPTWRLLRRNLTAEILHPSRVKSYSHARKWVLQILFESLQSQSKSGDAICVVDHFQYAMFCLLVLMCFGDKLDQNQIKEIEQLHRRLLLNRFNILNFKPRLTKILFRKRWQQFYKLREDQENILIPFIRARKQLKEEKFRKAGEEKGEHVLSYVDTLLDLQLVEEKRNLEEEEIVSLCSEFLNAGSDTTSTALQWIMANLVKYPDIQEKLFMEIKGVVSEGEEEVKEGDLQKMPYLKAVILEGLRRHPPGHFVMPHKVTEDIVLDGYLLPKNGNVNFMVADMGWDPKVWENPMEFKPERFMSSDNGKEEVFDITGSREIKMMPFGVGRRMCPGYVLAMLHLEYFVANMIWKFKWIALDGDPISLEEKQEFTTFMKFPLRARMTQRLK</sequence>
<keyword evidence="11" id="KW-0472">Membrane</keyword>
<protein>
    <submittedName>
        <fullName evidence="14">p450 domain-containing protein</fullName>
    </submittedName>
</protein>
<dbReference type="FunFam" id="1.10.630.10:FF:000012">
    <property type="entry name" value="Cytochrome P450 family protein"/>
    <property type="match status" value="1"/>
</dbReference>
<evidence type="ECO:0000256" key="10">
    <source>
        <dbReference type="ARBA" id="ARBA00023033"/>
    </source>
</evidence>
<dbReference type="PRINTS" id="PR00385">
    <property type="entry name" value="P450"/>
</dbReference>
<reference evidence="15" key="1">
    <citation type="submission" date="2016-04" db="EMBL/GenBank/DDBJ databases">
        <title>Cephalotus genome sequencing.</title>
        <authorList>
            <person name="Fukushima K."/>
            <person name="Hasebe M."/>
            <person name="Fang X."/>
        </authorList>
    </citation>
    <scope>NUCLEOTIDE SEQUENCE [LARGE SCALE GENOMIC DNA]</scope>
    <source>
        <strain evidence="15">cv. St1</strain>
    </source>
</reference>
<dbReference type="SUPFAM" id="SSF48264">
    <property type="entry name" value="Cytochrome P450"/>
    <property type="match status" value="1"/>
</dbReference>
<gene>
    <name evidence="14" type="ORF">CFOL_v3_30724</name>
</gene>
<evidence type="ECO:0000256" key="4">
    <source>
        <dbReference type="ARBA" id="ARBA00022617"/>
    </source>
</evidence>
<organism evidence="14 15">
    <name type="scientific">Cephalotus follicularis</name>
    <name type="common">Albany pitcher plant</name>
    <dbReference type="NCBI Taxonomy" id="3775"/>
    <lineage>
        <taxon>Eukaryota</taxon>
        <taxon>Viridiplantae</taxon>
        <taxon>Streptophyta</taxon>
        <taxon>Embryophyta</taxon>
        <taxon>Tracheophyta</taxon>
        <taxon>Spermatophyta</taxon>
        <taxon>Magnoliopsida</taxon>
        <taxon>eudicotyledons</taxon>
        <taxon>Gunneridae</taxon>
        <taxon>Pentapetalae</taxon>
        <taxon>rosids</taxon>
        <taxon>fabids</taxon>
        <taxon>Oxalidales</taxon>
        <taxon>Cephalotaceae</taxon>
        <taxon>Cephalotus</taxon>
    </lineage>
</organism>
<keyword evidence="7" id="KW-1133">Transmembrane helix</keyword>
<comment type="subcellular location">
    <subcellularLocation>
        <location evidence="2">Membrane</location>
        <topology evidence="2">Single-pass membrane protein</topology>
    </subcellularLocation>
</comment>
<keyword evidence="8 13" id="KW-0560">Oxidoreductase</keyword>
<keyword evidence="10 13" id="KW-0503">Monooxygenase</keyword>
<evidence type="ECO:0000256" key="13">
    <source>
        <dbReference type="RuleBase" id="RU000461"/>
    </source>
</evidence>
<keyword evidence="6 12" id="KW-0479">Metal-binding</keyword>
<comment type="similarity">
    <text evidence="3 13">Belongs to the cytochrome P450 family.</text>
</comment>
<dbReference type="EMBL" id="BDDD01004254">
    <property type="protein sequence ID" value="GAV87298.1"/>
    <property type="molecule type" value="Genomic_DNA"/>
</dbReference>
<evidence type="ECO:0000256" key="2">
    <source>
        <dbReference type="ARBA" id="ARBA00004167"/>
    </source>
</evidence>